<dbReference type="EMBL" id="BAAFGK010000005">
    <property type="protein sequence ID" value="GAB0058672.1"/>
    <property type="molecule type" value="Genomic_DNA"/>
</dbReference>
<keyword evidence="2" id="KW-1185">Reference proteome</keyword>
<evidence type="ECO:0000313" key="1">
    <source>
        <dbReference type="EMBL" id="GAB0058672.1"/>
    </source>
</evidence>
<comment type="caution">
    <text evidence="1">The sequence shown here is derived from an EMBL/GenBank/DDBJ whole genome shotgun (WGS) entry which is preliminary data.</text>
</comment>
<evidence type="ECO:0008006" key="3">
    <source>
        <dbReference type="Google" id="ProtNLM"/>
    </source>
</evidence>
<evidence type="ECO:0000313" key="2">
    <source>
        <dbReference type="Proteomes" id="UP001628193"/>
    </source>
</evidence>
<organism evidence="1 2">
    <name type="scientific">Candidatus Magnetaquiglobus chichijimensis</name>
    <dbReference type="NCBI Taxonomy" id="3141448"/>
    <lineage>
        <taxon>Bacteria</taxon>
        <taxon>Pseudomonadati</taxon>
        <taxon>Pseudomonadota</taxon>
        <taxon>Magnetococcia</taxon>
        <taxon>Magnetococcales</taxon>
        <taxon>Candidatus Magnetaquicoccaceae</taxon>
        <taxon>Candidatus Magnetaquiglobus</taxon>
    </lineage>
</organism>
<accession>A0ABQ0CCS1</accession>
<dbReference type="InterPro" id="IPR025293">
    <property type="entry name" value="YfiR/HmsC-like"/>
</dbReference>
<gene>
    <name evidence="1" type="ORF">SIID45300_03025</name>
</gene>
<reference evidence="1 2" key="1">
    <citation type="submission" date="2024-05" db="EMBL/GenBank/DDBJ databases">
        <authorList>
            <consortium name="Candidatus Magnetaquicoccaceae bacterium FCR-1 genome sequencing consortium"/>
            <person name="Shimoshige H."/>
            <person name="Shimamura S."/>
            <person name="Taoka A."/>
            <person name="Kobayashi H."/>
            <person name="Maekawa T."/>
        </authorList>
    </citation>
    <scope>NUCLEOTIDE SEQUENCE [LARGE SCALE GENOMIC DNA]</scope>
    <source>
        <strain evidence="1 2">FCR-1</strain>
    </source>
</reference>
<sequence length="164" mass="18411">MLTGFASDGWSVAPSESQVKVAYLYQFTKFVTWPDDAFPHANAPFGLCILGDASQLPLFAPLRKKSVQGHPIDIRFPEGTETLHACHLLYITWNEGRRIPELLEAVRDKPVLTIADDPDFNALGGMIRFLRFKEHLRFSIRTEPAQRAGLTIHATLLEVSHGTR</sequence>
<dbReference type="Pfam" id="PF13689">
    <property type="entry name" value="DUF4154"/>
    <property type="match status" value="1"/>
</dbReference>
<protein>
    <recommendedName>
        <fullName evidence="3">YfiR family protein</fullName>
    </recommendedName>
</protein>
<reference evidence="1 2" key="2">
    <citation type="submission" date="2024-09" db="EMBL/GenBank/DDBJ databases">
        <title>Draft genome sequence of Candidatus Magnetaquicoccaceae bacterium FCR-1.</title>
        <authorList>
            <person name="Shimoshige H."/>
            <person name="Shimamura S."/>
            <person name="Taoka A."/>
            <person name="Kobayashi H."/>
            <person name="Maekawa T."/>
        </authorList>
    </citation>
    <scope>NUCLEOTIDE SEQUENCE [LARGE SCALE GENOMIC DNA]</scope>
    <source>
        <strain evidence="1 2">FCR-1</strain>
    </source>
</reference>
<dbReference type="Proteomes" id="UP001628193">
    <property type="component" value="Unassembled WGS sequence"/>
</dbReference>
<proteinExistence type="predicted"/>
<name>A0ABQ0CCS1_9PROT</name>